<dbReference type="eggNOG" id="ENOG502QS1J">
    <property type="taxonomic scope" value="Eukaryota"/>
</dbReference>
<dbReference type="InterPro" id="IPR001753">
    <property type="entry name" value="Enoyl-CoA_hydra/iso"/>
</dbReference>
<dbReference type="GO" id="GO:0004165">
    <property type="term" value="F:delta(3)-delta(2)-enoyl-CoA isomerase activity"/>
    <property type="evidence" value="ECO:0007669"/>
    <property type="project" value="TreeGrafter"/>
</dbReference>
<name>A0A061H2J9_9BASI</name>
<dbReference type="Gene3D" id="3.90.226.10">
    <property type="entry name" value="2-enoyl-CoA Hydratase, Chain A, domain 1"/>
    <property type="match status" value="1"/>
</dbReference>
<protein>
    <recommendedName>
        <fullName evidence="3">Enoyl-CoA hydratase</fullName>
    </recommendedName>
</protein>
<proteinExistence type="predicted"/>
<dbReference type="Pfam" id="PF00378">
    <property type="entry name" value="ECH_1"/>
    <property type="match status" value="1"/>
</dbReference>
<evidence type="ECO:0000313" key="1">
    <source>
        <dbReference type="EMBL" id="EPQ26962.1"/>
    </source>
</evidence>
<dbReference type="EMBL" id="KE361642">
    <property type="protein sequence ID" value="EPQ26962.1"/>
    <property type="molecule type" value="Genomic_DNA"/>
</dbReference>
<dbReference type="GeneID" id="19319686"/>
<dbReference type="AlphaFoldDB" id="A0A061H2J9"/>
<sequence>MAESYSRNFPTDRPLVRLDFDGASSIWTLHFLAADTPDNRLNHNFINNGLLPALSFVEAEWDTMTNSGNAAQGAALITTGQTHDKAKIYSNGLDLEAAIADPNFFDDCLNTLYEKLLTFPIPTIASIGGHAFAAGFGLVCAHDYRVMNSARGYLCMNEIDFGAQLPHGLQMALAAKIAHPQTMRKIVLEGHRFTAKEAHDAGIVDLVADAQRYPGPAGTLKLATELATKIKVKASKDCWGSNKVVLYAPQLAILRTKHEIAMANLYKPPSSQSSAPSPSSKL</sequence>
<organism evidence="1 2">
    <name type="scientific">Pseudozyma flocculosa PF-1</name>
    <dbReference type="NCBI Taxonomy" id="1277687"/>
    <lineage>
        <taxon>Eukaryota</taxon>
        <taxon>Fungi</taxon>
        <taxon>Dikarya</taxon>
        <taxon>Basidiomycota</taxon>
        <taxon>Ustilaginomycotina</taxon>
        <taxon>Ustilaginomycetes</taxon>
        <taxon>Ustilaginales</taxon>
        <taxon>Ustilaginaceae</taxon>
        <taxon>Pseudozyma</taxon>
    </lineage>
</organism>
<gene>
    <name evidence="1" type="ORF">PFL1_05597</name>
</gene>
<dbReference type="SUPFAM" id="SSF52096">
    <property type="entry name" value="ClpP/crotonase"/>
    <property type="match status" value="1"/>
</dbReference>
<dbReference type="GO" id="GO:0006635">
    <property type="term" value="P:fatty acid beta-oxidation"/>
    <property type="evidence" value="ECO:0007669"/>
    <property type="project" value="TreeGrafter"/>
</dbReference>
<dbReference type="HOGENOM" id="CLU_009834_3_1_1"/>
<dbReference type="GO" id="GO:0005777">
    <property type="term" value="C:peroxisome"/>
    <property type="evidence" value="ECO:0007669"/>
    <property type="project" value="TreeGrafter"/>
</dbReference>
<evidence type="ECO:0000313" key="2">
    <source>
        <dbReference type="Proteomes" id="UP000053664"/>
    </source>
</evidence>
<dbReference type="KEGG" id="pfp:PFL1_05597"/>
<dbReference type="CDD" id="cd06558">
    <property type="entry name" value="crotonase-like"/>
    <property type="match status" value="1"/>
</dbReference>
<accession>A0A061H2J9</accession>
<evidence type="ECO:0008006" key="3">
    <source>
        <dbReference type="Google" id="ProtNLM"/>
    </source>
</evidence>
<dbReference type="OrthoDB" id="1696280at2759"/>
<reference evidence="1 2" key="1">
    <citation type="journal article" date="2013" name="Plant Cell">
        <title>The transition from a phytopathogenic smut ancestor to an anamorphic biocontrol agent deciphered by comparative whole-genome analysis.</title>
        <authorList>
            <person name="Lefebvre F."/>
            <person name="Joly D.L."/>
            <person name="Labbe C."/>
            <person name="Teichmann B."/>
            <person name="Linning R."/>
            <person name="Belzile F."/>
            <person name="Bakkeren G."/>
            <person name="Belanger R.R."/>
        </authorList>
    </citation>
    <scope>NUCLEOTIDE SEQUENCE [LARGE SCALE GENOMIC DNA]</scope>
    <source>
        <strain evidence="1 2">PF-1</strain>
    </source>
</reference>
<dbReference type="Proteomes" id="UP000053664">
    <property type="component" value="Unassembled WGS sequence"/>
</dbReference>
<dbReference type="RefSeq" id="XP_007881323.1">
    <property type="nucleotide sequence ID" value="XM_007883132.1"/>
</dbReference>
<dbReference type="PANTHER" id="PTHR11941:SF75">
    <property type="entry name" value="ENOYL-COA HYDRATASE_ISOMERASE FAMILY PROTEIN"/>
    <property type="match status" value="1"/>
</dbReference>
<dbReference type="PANTHER" id="PTHR11941">
    <property type="entry name" value="ENOYL-COA HYDRATASE-RELATED"/>
    <property type="match status" value="1"/>
</dbReference>
<dbReference type="InterPro" id="IPR029045">
    <property type="entry name" value="ClpP/crotonase-like_dom_sf"/>
</dbReference>